<protein>
    <submittedName>
        <fullName evidence="2">Uncharacterized protein</fullName>
    </submittedName>
</protein>
<organism evidence="2 3">
    <name type="scientific">Paenibacillus rhizovicinus</name>
    <dbReference type="NCBI Taxonomy" id="2704463"/>
    <lineage>
        <taxon>Bacteria</taxon>
        <taxon>Bacillati</taxon>
        <taxon>Bacillota</taxon>
        <taxon>Bacilli</taxon>
        <taxon>Bacillales</taxon>
        <taxon>Paenibacillaceae</taxon>
        <taxon>Paenibacillus</taxon>
    </lineage>
</organism>
<reference evidence="2 3" key="1">
    <citation type="submission" date="2020-02" db="EMBL/GenBank/DDBJ databases">
        <title>Paenibacillus sp. nov., isolated from rhizosphere soil of tomato.</title>
        <authorList>
            <person name="Weon H.-Y."/>
            <person name="Lee S.A."/>
        </authorList>
    </citation>
    <scope>NUCLEOTIDE SEQUENCE [LARGE SCALE GENOMIC DNA]</scope>
    <source>
        <strain evidence="2 3">14171R-81</strain>
        <plasmid evidence="2 3">unnamed2</plasmid>
    </source>
</reference>
<evidence type="ECO:0000313" key="3">
    <source>
        <dbReference type="Proteomes" id="UP000479114"/>
    </source>
</evidence>
<dbReference type="AlphaFoldDB" id="A0A6C0PCJ5"/>
<keyword evidence="2" id="KW-0614">Plasmid</keyword>
<proteinExistence type="predicted"/>
<feature type="region of interest" description="Disordered" evidence="1">
    <location>
        <begin position="74"/>
        <end position="93"/>
    </location>
</feature>
<geneLocation type="plasmid" evidence="2 3">
    <name>unnamed2</name>
</geneLocation>
<feature type="compositionally biased region" description="Polar residues" evidence="1">
    <location>
        <begin position="76"/>
        <end position="85"/>
    </location>
</feature>
<evidence type="ECO:0000256" key="1">
    <source>
        <dbReference type="SAM" id="MobiDB-lite"/>
    </source>
</evidence>
<gene>
    <name evidence="2" type="ORF">GZH47_33050</name>
</gene>
<sequence>MAQTGKKPLHMIQKYAAARREVFYKRQMMQHIGFVYVDSEKAWLHPGGARFSKKLFDLFDFNKTKSKLLQLGFISPDTNPNTPYQEENDDELE</sequence>
<dbReference type="RefSeq" id="WP_162645857.1">
    <property type="nucleotide sequence ID" value="NZ_CP048288.1"/>
</dbReference>
<name>A0A6C0PCJ5_9BACL</name>
<dbReference type="EMBL" id="CP048288">
    <property type="protein sequence ID" value="QHW35723.1"/>
    <property type="molecule type" value="Genomic_DNA"/>
</dbReference>
<evidence type="ECO:0000313" key="2">
    <source>
        <dbReference type="EMBL" id="QHW35723.1"/>
    </source>
</evidence>
<dbReference type="Proteomes" id="UP000479114">
    <property type="component" value="Plasmid unnamed2"/>
</dbReference>
<keyword evidence="3" id="KW-1185">Reference proteome</keyword>
<dbReference type="KEGG" id="prz:GZH47_33050"/>
<accession>A0A6C0PCJ5</accession>